<sequence length="278" mass="32771">MLDIETPFQIQFETPPVVEVACGVAFHELKNLLAPHLGLLWEEFKADYPSCQEKPELEAKIEDLSGYTPKVTEVKFFDTPPLPRIWFLSDKEDKIIQIQRNRFLHNWRKVNQDDQYPRFDKVFQIFKQQLSTFKEFLSKENLGEIQPLQYEIVYVNIISTDIGNQKLAEIGRVFPDIVWRNNQDRFLIEPESINWNTTFLLPENKGRIHINIRTLKQIDNQEQKFLMDITVRGIDPNQSSLEGLSDWFNLAHNWVIQSFTDLTSLEMQNSVWGKKNDN</sequence>
<dbReference type="InterPro" id="IPR026349">
    <property type="entry name" value="CHP04255"/>
</dbReference>
<dbReference type="Proteomes" id="UP001333818">
    <property type="component" value="Unassembled WGS sequence"/>
</dbReference>
<reference evidence="1" key="1">
    <citation type="submission" date="2024-01" db="EMBL/GenBank/DDBJ databases">
        <title>Bank of Algae and Cyanobacteria of the Azores (BACA) strain genomes.</title>
        <authorList>
            <person name="Luz R."/>
            <person name="Cordeiro R."/>
            <person name="Fonseca A."/>
            <person name="Goncalves V."/>
        </authorList>
    </citation>
    <scope>NUCLEOTIDE SEQUENCE</scope>
    <source>
        <strain evidence="1">BACA0141</strain>
    </source>
</reference>
<dbReference type="AlphaFoldDB" id="A0AAW9PTI8"/>
<protein>
    <submittedName>
        <fullName evidence="1">TIGR04255 family protein</fullName>
    </submittedName>
</protein>
<gene>
    <name evidence="1" type="ORF">V2H45_00805</name>
</gene>
<name>A0AAW9PTI8_9CYAN</name>
<proteinExistence type="predicted"/>
<keyword evidence="2" id="KW-1185">Reference proteome</keyword>
<dbReference type="NCBIfam" id="TIGR04255">
    <property type="entry name" value="sporadTIGR04255"/>
    <property type="match status" value="1"/>
</dbReference>
<dbReference type="RefSeq" id="WP_330481697.1">
    <property type="nucleotide sequence ID" value="NZ_JAZBJZ010000002.1"/>
</dbReference>
<evidence type="ECO:0000313" key="1">
    <source>
        <dbReference type="EMBL" id="MEE3715278.1"/>
    </source>
</evidence>
<organism evidence="1 2">
    <name type="scientific">Tumidithrix elongata BACA0141</name>
    <dbReference type="NCBI Taxonomy" id="2716417"/>
    <lineage>
        <taxon>Bacteria</taxon>
        <taxon>Bacillati</taxon>
        <taxon>Cyanobacteriota</taxon>
        <taxon>Cyanophyceae</taxon>
        <taxon>Pseudanabaenales</taxon>
        <taxon>Pseudanabaenaceae</taxon>
        <taxon>Tumidithrix</taxon>
        <taxon>Tumidithrix elongata</taxon>
    </lineage>
</organism>
<evidence type="ECO:0000313" key="2">
    <source>
        <dbReference type="Proteomes" id="UP001333818"/>
    </source>
</evidence>
<dbReference type="EMBL" id="JAZBJZ010000002">
    <property type="protein sequence ID" value="MEE3715278.1"/>
    <property type="molecule type" value="Genomic_DNA"/>
</dbReference>
<accession>A0AAW9PTI8</accession>
<comment type="caution">
    <text evidence="1">The sequence shown here is derived from an EMBL/GenBank/DDBJ whole genome shotgun (WGS) entry which is preliminary data.</text>
</comment>